<dbReference type="SUPFAM" id="SSF143100">
    <property type="entry name" value="TTHA1013/TTHA0281-like"/>
    <property type="match status" value="1"/>
</dbReference>
<dbReference type="EMBL" id="VSSQ01015857">
    <property type="protein sequence ID" value="MPM56639.1"/>
    <property type="molecule type" value="Genomic_DNA"/>
</dbReference>
<dbReference type="InterPro" id="IPR010985">
    <property type="entry name" value="Ribbon_hlx_hlx"/>
</dbReference>
<protein>
    <recommendedName>
        <fullName evidence="2">HicB-like antitoxin of toxin-antitoxin system domain-containing protein</fullName>
    </recommendedName>
</protein>
<comment type="caution">
    <text evidence="1">The sequence shown here is derived from an EMBL/GenBank/DDBJ whole genome shotgun (WGS) entry which is preliminary data.</text>
</comment>
<dbReference type="Pfam" id="PF05534">
    <property type="entry name" value="HicB"/>
    <property type="match status" value="1"/>
</dbReference>
<reference evidence="1" key="1">
    <citation type="submission" date="2019-08" db="EMBL/GenBank/DDBJ databases">
        <authorList>
            <person name="Kucharzyk K."/>
            <person name="Murdoch R.W."/>
            <person name="Higgins S."/>
            <person name="Loffler F."/>
        </authorList>
    </citation>
    <scope>NUCLEOTIDE SEQUENCE</scope>
</reference>
<evidence type="ECO:0000313" key="1">
    <source>
        <dbReference type="EMBL" id="MPM56639.1"/>
    </source>
</evidence>
<dbReference type="InterPro" id="IPR008651">
    <property type="entry name" value="Uncharacterised_HicB"/>
</dbReference>
<accession>A0A645AU80</accession>
<dbReference type="GO" id="GO:0006355">
    <property type="term" value="P:regulation of DNA-templated transcription"/>
    <property type="evidence" value="ECO:0007669"/>
    <property type="project" value="InterPro"/>
</dbReference>
<dbReference type="Gene3D" id="3.30.160.250">
    <property type="match status" value="1"/>
</dbReference>
<evidence type="ECO:0008006" key="2">
    <source>
        <dbReference type="Google" id="ProtNLM"/>
    </source>
</evidence>
<proteinExistence type="predicted"/>
<dbReference type="InterPro" id="IPR013321">
    <property type="entry name" value="Arc_rbn_hlx_hlx"/>
</dbReference>
<dbReference type="Gene3D" id="1.10.1220.10">
    <property type="entry name" value="Met repressor-like"/>
    <property type="match status" value="1"/>
</dbReference>
<gene>
    <name evidence="1" type="ORF">SDC9_103448</name>
</gene>
<dbReference type="InterPro" id="IPR035069">
    <property type="entry name" value="TTHA1013/TTHA0281-like"/>
</dbReference>
<dbReference type="AlphaFoldDB" id="A0A645AU80"/>
<dbReference type="SUPFAM" id="SSF47598">
    <property type="entry name" value="Ribbon-helix-helix"/>
    <property type="match status" value="1"/>
</dbReference>
<organism evidence="1">
    <name type="scientific">bioreactor metagenome</name>
    <dbReference type="NCBI Taxonomy" id="1076179"/>
    <lineage>
        <taxon>unclassified sequences</taxon>
        <taxon>metagenomes</taxon>
        <taxon>ecological metagenomes</taxon>
    </lineage>
</organism>
<name>A0A645AU80_9ZZZZ</name>
<sequence>MKKIEDYLKLPYTVELKKEEDGSYFVSIKELPGCFSVGDTIPEAIEMVEDAKKAWITVGLEEGIPIPEPDSLDAKSYSGRFVIRVSPALHKKLSLQAKANGVSLNHHVCELLADKSSIIDTQNRMIESLMGNLRKQFFKLYSSGAGRLNVQKEDSTREWRMPSHVMDLPSPEKMRM</sequence>